<evidence type="ECO:0000313" key="2">
    <source>
        <dbReference type="EMBL" id="CAL4996257.1"/>
    </source>
</evidence>
<dbReference type="AlphaFoldDB" id="A0ABC9B9S0"/>
<reference evidence="4" key="1">
    <citation type="submission" date="2024-06" db="EMBL/GenBank/DDBJ databases">
        <authorList>
            <person name="Ryan C."/>
        </authorList>
    </citation>
    <scope>NUCLEOTIDE SEQUENCE [LARGE SCALE GENOMIC DNA]</scope>
</reference>
<evidence type="ECO:0000259" key="1">
    <source>
        <dbReference type="Pfam" id="PF00646"/>
    </source>
</evidence>
<dbReference type="InterPro" id="IPR001810">
    <property type="entry name" value="F-box_dom"/>
</dbReference>
<protein>
    <recommendedName>
        <fullName evidence="1">F-box domain-containing protein</fullName>
    </recommendedName>
</protein>
<dbReference type="PANTHER" id="PTHR34223:SF64">
    <property type="entry name" value="OS11G0201299 PROTEIN"/>
    <property type="match status" value="1"/>
</dbReference>
<dbReference type="Proteomes" id="UP001497457">
    <property type="component" value="Chromosome 25rd"/>
</dbReference>
<dbReference type="SUPFAM" id="SSF52047">
    <property type="entry name" value="RNI-like"/>
    <property type="match status" value="1"/>
</dbReference>
<dbReference type="EMBL" id="OZ075135">
    <property type="protein sequence ID" value="CAL4996270.1"/>
    <property type="molecule type" value="Genomic_DNA"/>
</dbReference>
<name>A0ABC9B9S0_9POAL</name>
<dbReference type="CDD" id="cd22160">
    <property type="entry name" value="F-box_AtFBL13-like"/>
    <property type="match status" value="1"/>
</dbReference>
<evidence type="ECO:0000313" key="4">
    <source>
        <dbReference type="Proteomes" id="UP001497457"/>
    </source>
</evidence>
<dbReference type="SUPFAM" id="SSF81383">
    <property type="entry name" value="F-box domain"/>
    <property type="match status" value="1"/>
</dbReference>
<reference evidence="3 4" key="2">
    <citation type="submission" date="2024-10" db="EMBL/GenBank/DDBJ databases">
        <authorList>
            <person name="Ryan C."/>
        </authorList>
    </citation>
    <scope>NUCLEOTIDE SEQUENCE [LARGE SCALE GENOMIC DNA]</scope>
</reference>
<gene>
    <name evidence="2" type="ORF">URODEC1_LOCUS62812</name>
    <name evidence="3" type="ORF">URODEC1_LOCUS62819</name>
</gene>
<accession>A0ABC9B9S0</accession>
<dbReference type="InterPro" id="IPR032675">
    <property type="entry name" value="LRR_dom_sf"/>
</dbReference>
<proteinExistence type="predicted"/>
<dbReference type="InterPro" id="IPR036047">
    <property type="entry name" value="F-box-like_dom_sf"/>
</dbReference>
<dbReference type="InterPro" id="IPR053781">
    <property type="entry name" value="F-box_AtFBL13-like"/>
</dbReference>
<dbReference type="Gene3D" id="1.20.1280.50">
    <property type="match status" value="1"/>
</dbReference>
<evidence type="ECO:0000313" key="3">
    <source>
        <dbReference type="EMBL" id="CAL4996270.1"/>
    </source>
</evidence>
<sequence>MNPPTELGARSLFDGMPQSVLTPGGGDFISVLPDVLLHNVLGFLDAREAVRTCVIAKRWGHLWKSMPVLRITGAGQVQLHRKFLDHLLLLRDCTNLEVCLFEFDHYDAADVAYVNLWIRHALLCQVRVLSLSVFGGGGGMVKEMWLDNLPVVSQYLTKLKLCGLRLGGKFLDFSSCQALQDLNMTECRIYADKISSQSLEYLSIQDCMFCSDCRTLISAPSVMSLQVNDCWGRTPLFQDMPVLVRATVTLDISCHDYCESNDPGYCDDASCLACYPTDDGSTGCVLLKGLSAARNLELIAEPEAFILKRDLRCCPTFSKLRTLLLSEWCVAGDHRALICILQHSPVLEVLTLQLSELQNMKPRNMVPSKAIFNLLDQPFPPENLQRIKVKCHEVDQRVHNILKSMIAYGVPLEKMSIQQENKSSECKLLFHS</sequence>
<dbReference type="Gene3D" id="3.80.10.10">
    <property type="entry name" value="Ribonuclease Inhibitor"/>
    <property type="match status" value="1"/>
</dbReference>
<dbReference type="Pfam" id="PF00646">
    <property type="entry name" value="F-box"/>
    <property type="match status" value="1"/>
</dbReference>
<organism evidence="3 4">
    <name type="scientific">Urochloa decumbens</name>
    <dbReference type="NCBI Taxonomy" id="240449"/>
    <lineage>
        <taxon>Eukaryota</taxon>
        <taxon>Viridiplantae</taxon>
        <taxon>Streptophyta</taxon>
        <taxon>Embryophyta</taxon>
        <taxon>Tracheophyta</taxon>
        <taxon>Spermatophyta</taxon>
        <taxon>Magnoliopsida</taxon>
        <taxon>Liliopsida</taxon>
        <taxon>Poales</taxon>
        <taxon>Poaceae</taxon>
        <taxon>PACMAD clade</taxon>
        <taxon>Panicoideae</taxon>
        <taxon>Panicodae</taxon>
        <taxon>Paniceae</taxon>
        <taxon>Melinidinae</taxon>
        <taxon>Urochloa</taxon>
    </lineage>
</organism>
<dbReference type="PANTHER" id="PTHR34223">
    <property type="entry name" value="OS11G0201299 PROTEIN"/>
    <property type="match status" value="1"/>
</dbReference>
<keyword evidence="4" id="KW-1185">Reference proteome</keyword>
<dbReference type="InterPro" id="IPR053197">
    <property type="entry name" value="F-box_SCFL_complex_component"/>
</dbReference>
<dbReference type="EMBL" id="OZ075135">
    <property type="protein sequence ID" value="CAL4996257.1"/>
    <property type="molecule type" value="Genomic_DNA"/>
</dbReference>
<feature type="domain" description="F-box" evidence="1">
    <location>
        <begin position="29"/>
        <end position="69"/>
    </location>
</feature>